<evidence type="ECO:0000313" key="3">
    <source>
        <dbReference type="EMBL" id="GIJ48350.1"/>
    </source>
</evidence>
<feature type="compositionally biased region" description="Basic and acidic residues" evidence="1">
    <location>
        <begin position="128"/>
        <end position="139"/>
    </location>
</feature>
<evidence type="ECO:0000313" key="4">
    <source>
        <dbReference type="Proteomes" id="UP000619260"/>
    </source>
</evidence>
<sequence>MAADKRPVRRAADTANGSGRHTAPGRVHPAGRTAATGGNIVTSLFRRTPADRSRRVRAELATAWEHLLTAAQEAGHVGDTYVARGPLARLAGRGAPAAASWRWVAAGLAAGVVIGAVTTAALTRRPHRADPAETHHPDDTSPPVPARARTAVTNLAHRAGEAAHTAAEAARHAGDKARQKATSRQPAAEPVPVLTPSGPDDGDH</sequence>
<organism evidence="3 4">
    <name type="scientific">Virgisporangium aliadipatigenens</name>
    <dbReference type="NCBI Taxonomy" id="741659"/>
    <lineage>
        <taxon>Bacteria</taxon>
        <taxon>Bacillati</taxon>
        <taxon>Actinomycetota</taxon>
        <taxon>Actinomycetes</taxon>
        <taxon>Micromonosporales</taxon>
        <taxon>Micromonosporaceae</taxon>
        <taxon>Virgisporangium</taxon>
    </lineage>
</organism>
<accession>A0A8J3YQZ4</accession>
<reference evidence="3" key="1">
    <citation type="submission" date="2021-01" db="EMBL/GenBank/DDBJ databases">
        <title>Whole genome shotgun sequence of Virgisporangium aliadipatigenens NBRC 105644.</title>
        <authorList>
            <person name="Komaki H."/>
            <person name="Tamura T."/>
        </authorList>
    </citation>
    <scope>NUCLEOTIDE SEQUENCE</scope>
    <source>
        <strain evidence="3">NBRC 105644</strain>
    </source>
</reference>
<protein>
    <submittedName>
        <fullName evidence="3">Uncharacterized protein</fullName>
    </submittedName>
</protein>
<gene>
    <name evidence="3" type="ORF">Val02_52360</name>
</gene>
<keyword evidence="2" id="KW-0472">Membrane</keyword>
<dbReference type="AlphaFoldDB" id="A0A8J3YQZ4"/>
<feature type="region of interest" description="Disordered" evidence="1">
    <location>
        <begin position="1"/>
        <end position="35"/>
    </location>
</feature>
<keyword evidence="4" id="KW-1185">Reference proteome</keyword>
<proteinExistence type="predicted"/>
<evidence type="ECO:0000256" key="2">
    <source>
        <dbReference type="SAM" id="Phobius"/>
    </source>
</evidence>
<feature type="region of interest" description="Disordered" evidence="1">
    <location>
        <begin position="125"/>
        <end position="146"/>
    </location>
</feature>
<feature type="region of interest" description="Disordered" evidence="1">
    <location>
        <begin position="159"/>
        <end position="204"/>
    </location>
</feature>
<name>A0A8J3YQZ4_9ACTN</name>
<feature type="compositionally biased region" description="Basic and acidic residues" evidence="1">
    <location>
        <begin position="169"/>
        <end position="178"/>
    </location>
</feature>
<evidence type="ECO:0000256" key="1">
    <source>
        <dbReference type="SAM" id="MobiDB-lite"/>
    </source>
</evidence>
<comment type="caution">
    <text evidence="3">The sequence shown here is derived from an EMBL/GenBank/DDBJ whole genome shotgun (WGS) entry which is preliminary data.</text>
</comment>
<feature type="transmembrane region" description="Helical" evidence="2">
    <location>
        <begin position="103"/>
        <end position="122"/>
    </location>
</feature>
<feature type="compositionally biased region" description="Basic and acidic residues" evidence="1">
    <location>
        <begin position="1"/>
        <end position="12"/>
    </location>
</feature>
<keyword evidence="2" id="KW-0812">Transmembrane</keyword>
<keyword evidence="2" id="KW-1133">Transmembrane helix</keyword>
<dbReference type="Proteomes" id="UP000619260">
    <property type="component" value="Unassembled WGS sequence"/>
</dbReference>
<dbReference type="EMBL" id="BOPF01000020">
    <property type="protein sequence ID" value="GIJ48350.1"/>
    <property type="molecule type" value="Genomic_DNA"/>
</dbReference>